<keyword evidence="3" id="KW-1003">Cell membrane</keyword>
<dbReference type="Gene3D" id="1.20.1250.20">
    <property type="entry name" value="MFS general substrate transporter like domains"/>
    <property type="match status" value="1"/>
</dbReference>
<dbReference type="CDD" id="cd17369">
    <property type="entry name" value="MFS_ShiA_like"/>
    <property type="match status" value="1"/>
</dbReference>
<dbReference type="RefSeq" id="WP_076195803.1">
    <property type="nucleotide sequence ID" value="NZ_CP019236.1"/>
</dbReference>
<feature type="transmembrane region" description="Helical" evidence="7">
    <location>
        <begin position="91"/>
        <end position="109"/>
    </location>
</feature>
<keyword evidence="4 7" id="KW-0812">Transmembrane</keyword>
<feature type="transmembrane region" description="Helical" evidence="7">
    <location>
        <begin position="56"/>
        <end position="79"/>
    </location>
</feature>
<feature type="domain" description="Major facilitator superfamily (MFS) profile" evidence="8">
    <location>
        <begin position="18"/>
        <end position="432"/>
    </location>
</feature>
<feature type="transmembrane region" description="Helical" evidence="7">
    <location>
        <begin position="115"/>
        <end position="135"/>
    </location>
</feature>
<feature type="transmembrane region" description="Helical" evidence="7">
    <location>
        <begin position="282"/>
        <end position="302"/>
    </location>
</feature>
<dbReference type="AlphaFoldDB" id="A0A1P8JQA1"/>
<evidence type="ECO:0000256" key="7">
    <source>
        <dbReference type="SAM" id="Phobius"/>
    </source>
</evidence>
<evidence type="ECO:0000256" key="1">
    <source>
        <dbReference type="ARBA" id="ARBA00004651"/>
    </source>
</evidence>
<evidence type="ECO:0000256" key="2">
    <source>
        <dbReference type="ARBA" id="ARBA00022448"/>
    </source>
</evidence>
<keyword evidence="2" id="KW-0813">Transport</keyword>
<dbReference type="PANTHER" id="PTHR43045">
    <property type="entry name" value="SHIKIMATE TRANSPORTER"/>
    <property type="match status" value="1"/>
</dbReference>
<accession>A0A1P8JQA1</accession>
<dbReference type="PROSITE" id="PS50850">
    <property type="entry name" value="MFS"/>
    <property type="match status" value="1"/>
</dbReference>
<dbReference type="KEGG" id="rhy:RD110_00850"/>
<keyword evidence="10" id="KW-1185">Reference proteome</keyword>
<feature type="transmembrane region" description="Helical" evidence="7">
    <location>
        <begin position="376"/>
        <end position="399"/>
    </location>
</feature>
<dbReference type="Pfam" id="PF07690">
    <property type="entry name" value="MFS_1"/>
    <property type="match status" value="1"/>
</dbReference>
<name>A0A1P8JQA1_9BURK</name>
<dbReference type="GO" id="GO:0022857">
    <property type="term" value="F:transmembrane transporter activity"/>
    <property type="evidence" value="ECO:0007669"/>
    <property type="project" value="InterPro"/>
</dbReference>
<proteinExistence type="predicted"/>
<keyword evidence="6 7" id="KW-0472">Membrane</keyword>
<dbReference type="OrthoDB" id="6766492at2"/>
<dbReference type="EMBL" id="CP019236">
    <property type="protein sequence ID" value="APW35937.1"/>
    <property type="molecule type" value="Genomic_DNA"/>
</dbReference>
<evidence type="ECO:0000256" key="5">
    <source>
        <dbReference type="ARBA" id="ARBA00022989"/>
    </source>
</evidence>
<evidence type="ECO:0000256" key="4">
    <source>
        <dbReference type="ARBA" id="ARBA00022692"/>
    </source>
</evidence>
<feature type="transmembrane region" description="Helical" evidence="7">
    <location>
        <begin position="337"/>
        <end position="355"/>
    </location>
</feature>
<dbReference type="SUPFAM" id="SSF103473">
    <property type="entry name" value="MFS general substrate transporter"/>
    <property type="match status" value="1"/>
</dbReference>
<gene>
    <name evidence="9" type="ORF">RD110_00850</name>
</gene>
<sequence length="469" mass="50756">MANHTGQAAHNKDQSKKATASGWIGSALEYYDFFIYATAASLIFPQIFFPQTDPKVAIIASLATYGVGYVARPIGAFFLGHWGDTHGRKTVLIICMFLMGFSTVAVGLLPTYAQVGLWAPALLVTLRLIQGFAVAGEISGASSMILEHAPFGQRGFYASFTLQGVQAGQILAAAVFLPLAHYMPTEAFNTWGWRIPFLLSFLVIVAGYIIRREVDETPAFAEEGARQAIPKAPVIQAVTENWRDMLRVMCCSLMNVIPVVTTIFGAAYAVQPGYGIGFAKDVYLWIPVMGNIVAVLVIPFVGNLSDKIGRKPPIIIGSLLAGLLSFGYLYAISIHNVPLAIVMSLLMWGVVYQGYNAIFPSFYPEMFPTRTRVSGMAISQNLGTLVSALLPALFVAVAPPGAANIPIMIGSITLAVCVIAAIAAFTARETYRVRMNDLGNPNAVPIPKADYDRMRKEIIDEAQMARRTA</sequence>
<keyword evidence="5 7" id="KW-1133">Transmembrane helix</keyword>
<evidence type="ECO:0000259" key="8">
    <source>
        <dbReference type="PROSITE" id="PS50850"/>
    </source>
</evidence>
<evidence type="ECO:0000313" key="10">
    <source>
        <dbReference type="Proteomes" id="UP000186609"/>
    </source>
</evidence>
<dbReference type="InterPro" id="IPR020846">
    <property type="entry name" value="MFS_dom"/>
</dbReference>
<dbReference type="InterPro" id="IPR011701">
    <property type="entry name" value="MFS"/>
</dbReference>
<organism evidence="9 10">
    <name type="scientific">Rhodoferax koreensis</name>
    <dbReference type="NCBI Taxonomy" id="1842727"/>
    <lineage>
        <taxon>Bacteria</taxon>
        <taxon>Pseudomonadati</taxon>
        <taxon>Pseudomonadota</taxon>
        <taxon>Betaproteobacteria</taxon>
        <taxon>Burkholderiales</taxon>
        <taxon>Comamonadaceae</taxon>
        <taxon>Rhodoferax</taxon>
    </lineage>
</organism>
<feature type="transmembrane region" description="Helical" evidence="7">
    <location>
        <begin position="248"/>
        <end position="270"/>
    </location>
</feature>
<comment type="subcellular location">
    <subcellularLocation>
        <location evidence="1">Cell membrane</location>
        <topology evidence="1">Multi-pass membrane protein</topology>
    </subcellularLocation>
</comment>
<feature type="transmembrane region" description="Helical" evidence="7">
    <location>
        <begin position="191"/>
        <end position="210"/>
    </location>
</feature>
<dbReference type="InterPro" id="IPR005829">
    <property type="entry name" value="Sugar_transporter_CS"/>
</dbReference>
<dbReference type="PANTHER" id="PTHR43045:SF1">
    <property type="entry name" value="SHIKIMATE TRANSPORTER"/>
    <property type="match status" value="1"/>
</dbReference>
<evidence type="ECO:0000313" key="9">
    <source>
        <dbReference type="EMBL" id="APW35937.1"/>
    </source>
</evidence>
<feature type="transmembrane region" description="Helical" evidence="7">
    <location>
        <begin position="405"/>
        <end position="425"/>
    </location>
</feature>
<dbReference type="PROSITE" id="PS00216">
    <property type="entry name" value="SUGAR_TRANSPORT_1"/>
    <property type="match status" value="1"/>
</dbReference>
<dbReference type="InterPro" id="IPR036259">
    <property type="entry name" value="MFS_trans_sf"/>
</dbReference>
<dbReference type="Proteomes" id="UP000186609">
    <property type="component" value="Chromosome"/>
</dbReference>
<evidence type="ECO:0000256" key="6">
    <source>
        <dbReference type="ARBA" id="ARBA00023136"/>
    </source>
</evidence>
<evidence type="ECO:0000256" key="3">
    <source>
        <dbReference type="ARBA" id="ARBA00022475"/>
    </source>
</evidence>
<dbReference type="STRING" id="1842727.RD110_00850"/>
<feature type="transmembrane region" description="Helical" evidence="7">
    <location>
        <begin position="156"/>
        <end position="179"/>
    </location>
</feature>
<feature type="transmembrane region" description="Helical" evidence="7">
    <location>
        <begin position="314"/>
        <end position="331"/>
    </location>
</feature>
<reference evidence="9 10" key="1">
    <citation type="submission" date="2017-01" db="EMBL/GenBank/DDBJ databases">
        <authorList>
            <person name="Mah S.A."/>
            <person name="Swanson W.J."/>
            <person name="Moy G.W."/>
            <person name="Vacquier V.D."/>
        </authorList>
    </citation>
    <scope>NUCLEOTIDE SEQUENCE [LARGE SCALE GENOMIC DNA]</scope>
    <source>
        <strain evidence="9 10">DCY110</strain>
    </source>
</reference>
<protein>
    <submittedName>
        <fullName evidence="9">MFS transporter</fullName>
    </submittedName>
</protein>
<dbReference type="GO" id="GO:0005886">
    <property type="term" value="C:plasma membrane"/>
    <property type="evidence" value="ECO:0007669"/>
    <property type="project" value="UniProtKB-SubCell"/>
</dbReference>